<feature type="compositionally biased region" description="Polar residues" evidence="16">
    <location>
        <begin position="1332"/>
        <end position="1342"/>
    </location>
</feature>
<dbReference type="CDD" id="cd15627">
    <property type="entry name" value="PHD_BAZ1A"/>
    <property type="match status" value="1"/>
</dbReference>
<dbReference type="KEGG" id="pmrn:116939509"/>
<feature type="compositionally biased region" description="Basic residues" evidence="16">
    <location>
        <begin position="1272"/>
        <end position="1284"/>
    </location>
</feature>
<dbReference type="InterPro" id="IPR019786">
    <property type="entry name" value="Zinc_finger_PHD-type_CS"/>
</dbReference>
<keyword evidence="5 14" id="KW-0863">Zinc-finger</keyword>
<accession>A0AAJ7WN96</accession>
<dbReference type="GO" id="GO:0031445">
    <property type="term" value="P:regulation of heterochromatin formation"/>
    <property type="evidence" value="ECO:0007669"/>
    <property type="project" value="TreeGrafter"/>
</dbReference>
<evidence type="ECO:0000256" key="10">
    <source>
        <dbReference type="ARBA" id="ARBA00023163"/>
    </source>
</evidence>
<feature type="region of interest" description="Disordered" evidence="16">
    <location>
        <begin position="276"/>
        <end position="322"/>
    </location>
</feature>
<dbReference type="PROSITE" id="PS50014">
    <property type="entry name" value="BROMODOMAIN_2"/>
    <property type="match status" value="1"/>
</dbReference>
<dbReference type="PROSITE" id="PS50016">
    <property type="entry name" value="ZF_PHD_2"/>
    <property type="match status" value="1"/>
</dbReference>
<dbReference type="RefSeq" id="XP_032803855.1">
    <property type="nucleotide sequence ID" value="XM_032947964.1"/>
</dbReference>
<feature type="region of interest" description="Disordered" evidence="16">
    <location>
        <begin position="1187"/>
        <end position="1447"/>
    </location>
</feature>
<dbReference type="PANTHER" id="PTHR46510">
    <property type="entry name" value="BROMODOMAIN ADJACENT TO ZINC FINGER DOMAIN PROTEIN 1A"/>
    <property type="match status" value="1"/>
</dbReference>
<reference evidence="22" key="1">
    <citation type="submission" date="2025-08" db="UniProtKB">
        <authorList>
            <consortium name="RefSeq"/>
        </authorList>
    </citation>
    <scope>IDENTIFICATION</scope>
    <source>
        <tissue evidence="22">Sperm</tissue>
    </source>
</reference>
<dbReference type="InterPro" id="IPR013136">
    <property type="entry name" value="WSTF_Acf1_Cbp146"/>
</dbReference>
<dbReference type="InterPro" id="IPR036427">
    <property type="entry name" value="Bromodomain-like_sf"/>
</dbReference>
<comment type="subcellular location">
    <subcellularLocation>
        <location evidence="1 15">Nucleus</location>
    </subcellularLocation>
</comment>
<evidence type="ECO:0000259" key="19">
    <source>
        <dbReference type="PROSITE" id="PS50827"/>
    </source>
</evidence>
<dbReference type="Gene3D" id="1.20.920.10">
    <property type="entry name" value="Bromodomain-like"/>
    <property type="match status" value="1"/>
</dbReference>
<dbReference type="InterPro" id="IPR019787">
    <property type="entry name" value="Znf_PHD-finger"/>
</dbReference>
<keyword evidence="7" id="KW-0805">Transcription regulation</keyword>
<feature type="domain" description="PHD-type" evidence="18">
    <location>
        <begin position="1136"/>
        <end position="1186"/>
    </location>
</feature>
<keyword evidence="6" id="KW-0862">Zinc</keyword>
<dbReference type="PROSITE" id="PS01359">
    <property type="entry name" value="ZF_PHD_1"/>
    <property type="match status" value="1"/>
</dbReference>
<evidence type="ECO:0000256" key="7">
    <source>
        <dbReference type="ARBA" id="ARBA00023015"/>
    </source>
</evidence>
<evidence type="ECO:0000313" key="21">
    <source>
        <dbReference type="Proteomes" id="UP001318040"/>
    </source>
</evidence>
<name>A0AAJ7WN96_PETMA</name>
<keyword evidence="10" id="KW-0804">Transcription</keyword>
<evidence type="ECO:0000256" key="5">
    <source>
        <dbReference type="ARBA" id="ARBA00022771"/>
    </source>
</evidence>
<feature type="compositionally biased region" description="Basic and acidic residues" evidence="16">
    <location>
        <begin position="1030"/>
        <end position="1043"/>
    </location>
</feature>
<feature type="region of interest" description="Disordered" evidence="16">
    <location>
        <begin position="671"/>
        <end position="750"/>
    </location>
</feature>
<dbReference type="Pfam" id="PF10537">
    <property type="entry name" value="WAC_Acf1_DNA_bd"/>
    <property type="match status" value="1"/>
</dbReference>
<keyword evidence="3" id="KW-0597">Phosphoprotein</keyword>
<dbReference type="InterPro" id="IPR047171">
    <property type="entry name" value="BAZ1A"/>
</dbReference>
<dbReference type="Proteomes" id="UP001318040">
    <property type="component" value="Chromosome 6"/>
</dbReference>
<evidence type="ECO:0000256" key="12">
    <source>
        <dbReference type="ARBA" id="ARBA00068253"/>
    </source>
</evidence>
<dbReference type="PANTHER" id="PTHR46510:SF1">
    <property type="entry name" value="BROMODOMAIN ADJACENT TO ZINC FINGER DOMAIN PROTEIN 1A"/>
    <property type="match status" value="1"/>
</dbReference>
<keyword evidence="11 15" id="KW-0539">Nucleus</keyword>
<keyword evidence="8" id="KW-0175">Coiled coil</keyword>
<evidence type="ECO:0000256" key="8">
    <source>
        <dbReference type="ARBA" id="ARBA00023054"/>
    </source>
</evidence>
<evidence type="ECO:0000256" key="15">
    <source>
        <dbReference type="PROSITE-ProRule" id="PRU00475"/>
    </source>
</evidence>
<dbReference type="FunFam" id="3.30.40.10:FF:000300">
    <property type="entry name" value="Bromodomain adjacent to zinc finger domain protein 1A"/>
    <property type="match status" value="1"/>
</dbReference>
<evidence type="ECO:0000256" key="9">
    <source>
        <dbReference type="ARBA" id="ARBA00023117"/>
    </source>
</evidence>
<dbReference type="Pfam" id="PF00628">
    <property type="entry name" value="PHD"/>
    <property type="match status" value="1"/>
</dbReference>
<feature type="compositionally biased region" description="Polar residues" evidence="16">
    <location>
        <begin position="1299"/>
        <end position="1322"/>
    </location>
</feature>
<dbReference type="Gene3D" id="3.30.40.10">
    <property type="entry name" value="Zinc/RING finger domain, C3HC4 (zinc finger)"/>
    <property type="match status" value="1"/>
</dbReference>
<keyword evidence="21" id="KW-1185">Reference proteome</keyword>
<dbReference type="InterPro" id="IPR028941">
    <property type="entry name" value="WHIM2_dom"/>
</dbReference>
<feature type="domain" description="Bromo" evidence="17">
    <location>
        <begin position="1460"/>
        <end position="1530"/>
    </location>
</feature>
<evidence type="ECO:0000259" key="17">
    <source>
        <dbReference type="PROSITE" id="PS50014"/>
    </source>
</evidence>
<evidence type="ECO:0000256" key="2">
    <source>
        <dbReference type="ARBA" id="ARBA00007444"/>
    </source>
</evidence>
<evidence type="ECO:0000256" key="6">
    <source>
        <dbReference type="ARBA" id="ARBA00022833"/>
    </source>
</evidence>
<dbReference type="Pfam" id="PF00439">
    <property type="entry name" value="Bromodomain"/>
    <property type="match status" value="1"/>
</dbReference>
<evidence type="ECO:0000256" key="11">
    <source>
        <dbReference type="ARBA" id="ARBA00023242"/>
    </source>
</evidence>
<dbReference type="InterPro" id="IPR001487">
    <property type="entry name" value="Bromodomain"/>
</dbReference>
<dbReference type="Pfam" id="PF15613">
    <property type="entry name" value="WSD"/>
    <property type="match status" value="1"/>
</dbReference>
<protein>
    <recommendedName>
        <fullName evidence="12">Bromodomain adjacent to zinc finger domain protein 1A</fullName>
    </recommendedName>
</protein>
<dbReference type="PROSITE" id="PS50827">
    <property type="entry name" value="DDT"/>
    <property type="match status" value="1"/>
</dbReference>
<evidence type="ECO:0000313" key="22">
    <source>
        <dbReference type="RefSeq" id="XP_032803855.1"/>
    </source>
</evidence>
<sequence length="1564" mass="175543">MPLLHRKPFQRQAPPADLSPDEGLFLCKVTNEAFRDYDEFFERTILCNSLVWSCAVTGKSGFTYQEALDSEERARVSLQKLPPVLLSPLLYLAACTTRTRFQDLCEDVYAFFKDRFLIGEQVEVVHASGARQSCCVMAVVSPPMENGRANGHAAKADVIVISDSDGEEDKDDSGSGLVRNPALYRYKVKLLKMESRQPFIIEASVIGRRKGFFTREKVKMFLKQNTEVLNGVIKVKASTVAKYKLNEFNFRAVFPDGAPMFNSNSVSRRVRAKSQVPMAAGDMDRDGSQHHSNKAEREMEKLREKKEAMRRAAAAHAKENKAPGLRQNEESAYAREQQLRRNLLESRMTQRQEKLKEKERLKEIKEKEREKLREEKRKYAEYIKEWNRLRDDMECEDLKALPEPLAVRTRLPPELFGDALMLLEFLHAFGDFFDLKDEFPNGITLDMVEEAMVGHDPEGPLCELLFFFLSAIFQTMTAEEEDGVREQPTDADAKMTGLSEALEEEQDNTKAAIGAVAAMAAAWPQLHQGRSLRKLDMDSCSVSEILRLHVLMAGSDVMPANSKYRYQQRGGFDTMDGPCVELRLSQPGLLKRLANVSAYDLTPAEKLMIVKALSVELLTLVTTRDYIDDNFDVLKQARQDFRELKNAKLRREREEAAARLRRVKEEKIKEQERKLIQGNPVEEPLKNGVDGDDSGMDTSTEGLDGAARGSAQDEQAAGSSKPRRGRPKNSERNKSGKQGKKSGKDDNSAEISEADIQALREKELVERILSAVARTNVAPLGRDRFYRRYWLFNTIPGLFVEEDYHGLTEDMLHPPSVRGDPGAPDEATSMEAGSKASPHKLEPLLAGSGDMRIEEGCEVKRPNRWFYFHRPEQLDELLESLNLRGLRESSLREALILERERIVQSLQLAQTELIHLSEREPVENDDDKVSSQGPPSSAEVQLEGRLKDLLLDMEDRIWQGTLGGIQVADRLAWRTALQNSHYDPMCDELVWGPQGERNLKISKLRESGQLKSEQDGPAQAMETGTPPEKPSAKDRLSDVKLEGRSGGSLGTGTPQATNLPVRHLAMALLQIEQGLGRRFLKEPLAVESSEGGGIRANRTLLERWEESLMVCTSMSQVFVHLATLEGSVVWARSVLNTRCRICRRKRDAECMLLCDGCDRGHHTYCLRPPVKTIPQGDWFCPNCRPKNRKHRPAERKRSSYVESEDEEEDEEEEEEEEEEGEEEEEEEEEEKENNGNSDESDESQEEDEPDDTSEDEVDDEEEELEEEARSSQRGRVKLPVKLRGKVASQGKNYLEQESRQTPNDASSRTRPNGPKQSSSASKNDPKSLPGSGKSTPKQSPGSGKSLASLDKGGAKQKAASEGRKKSPGSSSRPRSNGSASNGASPAEVSGPTRSRGRPPNVRIGGSETSPGTSETGRRASKRISDAAEGSGEASTSRRSSSRHSGTHELTACEQLVIELIRHIDSWPFLKLVQRSQVPDYYDIVKKPIALNVIREKLNSWEYASSADFLSDVDLLFRNCFDYNPQHTNEAKAGERLQAYFFERAAALGLTAASQDALPHKRTRR</sequence>
<evidence type="ECO:0000256" key="1">
    <source>
        <dbReference type="ARBA" id="ARBA00004123"/>
    </source>
</evidence>
<dbReference type="InterPro" id="IPR028942">
    <property type="entry name" value="WHIM1_dom"/>
</dbReference>
<dbReference type="Pfam" id="PF02791">
    <property type="entry name" value="DDT"/>
    <property type="match status" value="1"/>
</dbReference>
<proteinExistence type="inferred from homology"/>
<dbReference type="Pfam" id="PF15612">
    <property type="entry name" value="WHIM1"/>
    <property type="match status" value="1"/>
</dbReference>
<feature type="compositionally biased region" description="Acidic residues" evidence="16">
    <location>
        <begin position="1202"/>
        <end position="1231"/>
    </location>
</feature>
<evidence type="ECO:0000256" key="14">
    <source>
        <dbReference type="PROSITE-ProRule" id="PRU00146"/>
    </source>
</evidence>
<organism evidence="21 22">
    <name type="scientific">Petromyzon marinus</name>
    <name type="common">Sea lamprey</name>
    <dbReference type="NCBI Taxonomy" id="7757"/>
    <lineage>
        <taxon>Eukaryota</taxon>
        <taxon>Metazoa</taxon>
        <taxon>Chordata</taxon>
        <taxon>Craniata</taxon>
        <taxon>Vertebrata</taxon>
        <taxon>Cyclostomata</taxon>
        <taxon>Hyperoartia</taxon>
        <taxon>Petromyzontiformes</taxon>
        <taxon>Petromyzontidae</taxon>
        <taxon>Petromyzon</taxon>
    </lineage>
</organism>
<feature type="domain" description="DDT" evidence="19">
    <location>
        <begin position="413"/>
        <end position="478"/>
    </location>
</feature>
<dbReference type="GO" id="GO:0000228">
    <property type="term" value="C:nuclear chromosome"/>
    <property type="evidence" value="ECO:0007669"/>
    <property type="project" value="TreeGrafter"/>
</dbReference>
<dbReference type="GO" id="GO:0008623">
    <property type="term" value="C:CHRAC"/>
    <property type="evidence" value="ECO:0007669"/>
    <property type="project" value="TreeGrafter"/>
</dbReference>
<dbReference type="InterPro" id="IPR011011">
    <property type="entry name" value="Znf_FYVE_PHD"/>
</dbReference>
<feature type="compositionally biased region" description="Basic and acidic residues" evidence="16">
    <location>
        <begin position="282"/>
        <end position="322"/>
    </location>
</feature>
<dbReference type="InterPro" id="IPR001965">
    <property type="entry name" value="Znf_PHD"/>
</dbReference>
<evidence type="ECO:0000256" key="3">
    <source>
        <dbReference type="ARBA" id="ARBA00022553"/>
    </source>
</evidence>
<keyword evidence="4" id="KW-0479">Metal-binding</keyword>
<dbReference type="InterPro" id="IPR018501">
    <property type="entry name" value="DDT_dom"/>
</dbReference>
<feature type="compositionally biased region" description="Acidic residues" evidence="16">
    <location>
        <begin position="1238"/>
        <end position="1266"/>
    </location>
</feature>
<feature type="compositionally biased region" description="Polar residues" evidence="16">
    <location>
        <begin position="930"/>
        <end position="939"/>
    </location>
</feature>
<dbReference type="CTD" id="11177"/>
<evidence type="ECO:0000256" key="16">
    <source>
        <dbReference type="SAM" id="MobiDB-lite"/>
    </source>
</evidence>
<dbReference type="InterPro" id="IPR013083">
    <property type="entry name" value="Znf_RING/FYVE/PHD"/>
</dbReference>
<dbReference type="SUPFAM" id="SSF57903">
    <property type="entry name" value="FYVE/PHD zinc finger"/>
    <property type="match status" value="1"/>
</dbReference>
<dbReference type="SMART" id="SM00249">
    <property type="entry name" value="PHD"/>
    <property type="match status" value="1"/>
</dbReference>
<gene>
    <name evidence="22" type="primary">BAZ1A</name>
</gene>
<feature type="region of interest" description="Disordered" evidence="16">
    <location>
        <begin position="917"/>
        <end position="939"/>
    </location>
</feature>
<keyword evidence="9 13" id="KW-0103">Bromodomain</keyword>
<feature type="compositionally biased region" description="Low complexity" evidence="16">
    <location>
        <begin position="1367"/>
        <end position="1384"/>
    </location>
</feature>
<dbReference type="GO" id="GO:0006355">
    <property type="term" value="P:regulation of DNA-templated transcription"/>
    <property type="evidence" value="ECO:0007669"/>
    <property type="project" value="TreeGrafter"/>
</dbReference>
<dbReference type="PRINTS" id="PR00503">
    <property type="entry name" value="BROMODOMAIN"/>
</dbReference>
<feature type="domain" description="WAC" evidence="20">
    <location>
        <begin position="22"/>
        <end position="128"/>
    </location>
</feature>
<feature type="compositionally biased region" description="Low complexity" evidence="16">
    <location>
        <begin position="1428"/>
        <end position="1438"/>
    </location>
</feature>
<dbReference type="GO" id="GO:0003677">
    <property type="term" value="F:DNA binding"/>
    <property type="evidence" value="ECO:0007669"/>
    <property type="project" value="TreeGrafter"/>
</dbReference>
<comment type="similarity">
    <text evidence="2">Belongs to the WAL family.</text>
</comment>
<evidence type="ECO:0000259" key="20">
    <source>
        <dbReference type="PROSITE" id="PS51136"/>
    </source>
</evidence>
<dbReference type="GO" id="GO:0006338">
    <property type="term" value="P:chromatin remodeling"/>
    <property type="evidence" value="ECO:0007669"/>
    <property type="project" value="InterPro"/>
</dbReference>
<feature type="region of interest" description="Disordered" evidence="16">
    <location>
        <begin position="813"/>
        <end position="841"/>
    </location>
</feature>
<evidence type="ECO:0000256" key="13">
    <source>
        <dbReference type="PROSITE-ProRule" id="PRU00035"/>
    </source>
</evidence>
<dbReference type="GO" id="GO:0045740">
    <property type="term" value="P:positive regulation of DNA replication"/>
    <property type="evidence" value="ECO:0007669"/>
    <property type="project" value="TreeGrafter"/>
</dbReference>
<evidence type="ECO:0000256" key="4">
    <source>
        <dbReference type="ARBA" id="ARBA00022723"/>
    </source>
</evidence>
<dbReference type="GO" id="GO:0008270">
    <property type="term" value="F:zinc ion binding"/>
    <property type="evidence" value="ECO:0007669"/>
    <property type="project" value="UniProtKB-KW"/>
</dbReference>
<dbReference type="SMART" id="SM00297">
    <property type="entry name" value="BROMO"/>
    <property type="match status" value="1"/>
</dbReference>
<dbReference type="SMART" id="SM00571">
    <property type="entry name" value="DDT"/>
    <property type="match status" value="1"/>
</dbReference>
<evidence type="ECO:0000259" key="18">
    <source>
        <dbReference type="PROSITE" id="PS50016"/>
    </source>
</evidence>
<dbReference type="SUPFAM" id="SSF47370">
    <property type="entry name" value="Bromodomain"/>
    <property type="match status" value="1"/>
</dbReference>
<dbReference type="PROSITE" id="PS51136">
    <property type="entry name" value="WAC"/>
    <property type="match status" value="1"/>
</dbReference>
<feature type="region of interest" description="Disordered" evidence="16">
    <location>
        <begin position="1007"/>
        <end position="1056"/>
    </location>
</feature>